<dbReference type="RefSeq" id="WP_038498446.1">
    <property type="nucleotide sequence ID" value="NZ_AFWK01000114.1"/>
</dbReference>
<dbReference type="GO" id="GO:0043590">
    <property type="term" value="C:bacterial nucleoid"/>
    <property type="evidence" value="ECO:0007669"/>
    <property type="project" value="TreeGrafter"/>
</dbReference>
<dbReference type="EMBL" id="CP009238">
    <property type="protein sequence ID" value="AIL32202.1"/>
    <property type="molecule type" value="Genomic_DNA"/>
</dbReference>
<proteinExistence type="inferred from homology"/>
<keyword evidence="4" id="KW-0547">Nucleotide-binding</keyword>
<dbReference type="STRING" id="1072685.IX83_01740"/>
<keyword evidence="5 9" id="KW-0227">DNA damage</keyword>
<dbReference type="FunFam" id="3.40.50.300:FF:000356">
    <property type="entry name" value="DNA repair protein RecN"/>
    <property type="match status" value="1"/>
</dbReference>
<dbReference type="GO" id="GO:0005524">
    <property type="term" value="F:ATP binding"/>
    <property type="evidence" value="ECO:0007669"/>
    <property type="project" value="UniProtKB-KW"/>
</dbReference>
<dbReference type="AlphaFoldDB" id="A0A077DFR9"/>
<dbReference type="Pfam" id="PF02463">
    <property type="entry name" value="SMC_N"/>
    <property type="match status" value="1"/>
</dbReference>
<evidence type="ECO:0000313" key="12">
    <source>
        <dbReference type="EMBL" id="AIL32202.1"/>
    </source>
</evidence>
<evidence type="ECO:0000256" key="1">
    <source>
        <dbReference type="ARBA" id="ARBA00003618"/>
    </source>
</evidence>
<comment type="similarity">
    <text evidence="2 9">Belongs to the RecN family.</text>
</comment>
<dbReference type="InterPro" id="IPR027417">
    <property type="entry name" value="P-loop_NTPase"/>
</dbReference>
<dbReference type="FunFam" id="3.40.50.300:FF:000319">
    <property type="entry name" value="DNA repair protein RecN"/>
    <property type="match status" value="1"/>
</dbReference>
<dbReference type="Gene3D" id="3.40.50.300">
    <property type="entry name" value="P-loop containing nucleotide triphosphate hydrolases"/>
    <property type="match status" value="2"/>
</dbReference>
<evidence type="ECO:0000313" key="13">
    <source>
        <dbReference type="Proteomes" id="UP000028945"/>
    </source>
</evidence>
<evidence type="ECO:0000256" key="8">
    <source>
        <dbReference type="ARBA" id="ARBA00033408"/>
    </source>
</evidence>
<evidence type="ECO:0000256" key="10">
    <source>
        <dbReference type="SAM" id="Coils"/>
    </source>
</evidence>
<organism evidence="12 13">
    <name type="scientific">Basilea psittacipulmonis DSM 24701</name>
    <dbReference type="NCBI Taxonomy" id="1072685"/>
    <lineage>
        <taxon>Bacteria</taxon>
        <taxon>Pseudomonadati</taxon>
        <taxon>Pseudomonadota</taxon>
        <taxon>Betaproteobacteria</taxon>
        <taxon>Burkholderiales</taxon>
        <taxon>Alcaligenaceae</taxon>
        <taxon>Basilea</taxon>
    </lineage>
</organism>
<keyword evidence="10" id="KW-0175">Coiled coil</keyword>
<name>A0A077DFR9_9BURK</name>
<dbReference type="Proteomes" id="UP000028945">
    <property type="component" value="Chromosome"/>
</dbReference>
<dbReference type="PANTHER" id="PTHR11059:SF0">
    <property type="entry name" value="DNA REPAIR PROTEIN RECN"/>
    <property type="match status" value="1"/>
</dbReference>
<dbReference type="GO" id="GO:0006281">
    <property type="term" value="P:DNA repair"/>
    <property type="evidence" value="ECO:0007669"/>
    <property type="project" value="UniProtKB-KW"/>
</dbReference>
<evidence type="ECO:0000256" key="6">
    <source>
        <dbReference type="ARBA" id="ARBA00022840"/>
    </source>
</evidence>
<accession>A0A077DFR9</accession>
<protein>
    <recommendedName>
        <fullName evidence="3 9">DNA repair protein RecN</fullName>
    </recommendedName>
    <alternativeName>
        <fullName evidence="8 9">Recombination protein N</fullName>
    </alternativeName>
</protein>
<sequence length="544" mass="60426">MLQSLHIRDFVIVNKLDISFESGFTVFSGETGAGKSILIDALSLCLGGRAESFSIREGADKTEITAVFDRPASLKTWCEEQDINDEELVIRRTFDLKGKSRAWINGIPSTLSQLKEIGEHLVDIHGQHAHQNLLKPTEQRVMIDVAHKDLSKSVSQAYQIWQTALKTLEKATAEQALRSEERDRLEWQLSELKKLKLQKGQWEALNESHSRLSNAAQLIDLSSSTLNLIDGEQNSVLHLLTQACRHLQSLSKIDSSIEPIFNTIESARIECQEASSDLNHYLNNIDIDPDTLAEMESKISAIFSASKRFHCSPETLYLKVIEIEQSLETLEKMADLEALEKEAKEAEQHYLKQAATLTQARKKVAQKLSKAVTTAMQDLAMKGGRFDVQLSPTEPSQHGVESVEFLVAGHAGTTPRALHKIASGGELARISLALSVMASQAERVPTLIFDEVDSGIGGAVADIVGKLLHDLGQKHQVLCVTHLPQVASYGDHHFLVEKQSEKDKTISRITLMNQDERIREIARMLGSATITDTTLKHAREMLGH</sequence>
<gene>
    <name evidence="12" type="ORF">IX83_01740</name>
</gene>
<dbReference type="CDD" id="cd03241">
    <property type="entry name" value="ABC_RecN"/>
    <property type="match status" value="2"/>
</dbReference>
<dbReference type="NCBIfam" id="TIGR00634">
    <property type="entry name" value="recN"/>
    <property type="match status" value="1"/>
</dbReference>
<evidence type="ECO:0000259" key="11">
    <source>
        <dbReference type="Pfam" id="PF02463"/>
    </source>
</evidence>
<dbReference type="NCBIfam" id="NF008121">
    <property type="entry name" value="PRK10869.1"/>
    <property type="match status" value="1"/>
</dbReference>
<evidence type="ECO:0000256" key="5">
    <source>
        <dbReference type="ARBA" id="ARBA00022763"/>
    </source>
</evidence>
<dbReference type="GO" id="GO:0006310">
    <property type="term" value="P:DNA recombination"/>
    <property type="evidence" value="ECO:0007669"/>
    <property type="project" value="InterPro"/>
</dbReference>
<keyword evidence="13" id="KW-1185">Reference proteome</keyword>
<evidence type="ECO:0000256" key="7">
    <source>
        <dbReference type="ARBA" id="ARBA00023204"/>
    </source>
</evidence>
<keyword evidence="7 9" id="KW-0234">DNA repair</keyword>
<dbReference type="PIRSF" id="PIRSF003128">
    <property type="entry name" value="RecN"/>
    <property type="match status" value="1"/>
</dbReference>
<dbReference type="SUPFAM" id="SSF52540">
    <property type="entry name" value="P-loop containing nucleoside triphosphate hydrolases"/>
    <property type="match status" value="1"/>
</dbReference>
<comment type="function">
    <text evidence="1 9">May be involved in recombinational repair of damaged DNA.</text>
</comment>
<evidence type="ECO:0000256" key="4">
    <source>
        <dbReference type="ARBA" id="ARBA00022741"/>
    </source>
</evidence>
<dbReference type="eggNOG" id="COG0497">
    <property type="taxonomic scope" value="Bacteria"/>
</dbReference>
<dbReference type="GO" id="GO:0009432">
    <property type="term" value="P:SOS response"/>
    <property type="evidence" value="ECO:0007669"/>
    <property type="project" value="UniProtKB-ARBA"/>
</dbReference>
<dbReference type="HOGENOM" id="CLU_018297_3_1_4"/>
<dbReference type="OrthoDB" id="9806954at2"/>
<dbReference type="InterPro" id="IPR004604">
    <property type="entry name" value="DNA_recomb/repair_RecN"/>
</dbReference>
<dbReference type="PANTHER" id="PTHR11059">
    <property type="entry name" value="DNA REPAIR PROTEIN RECN"/>
    <property type="match status" value="1"/>
</dbReference>
<dbReference type="KEGG" id="bpsi:IX83_01740"/>
<dbReference type="InterPro" id="IPR003395">
    <property type="entry name" value="RecF/RecN/SMC_N"/>
</dbReference>
<evidence type="ECO:0000256" key="3">
    <source>
        <dbReference type="ARBA" id="ARBA00021315"/>
    </source>
</evidence>
<evidence type="ECO:0000256" key="9">
    <source>
        <dbReference type="PIRNR" id="PIRNR003128"/>
    </source>
</evidence>
<evidence type="ECO:0000256" key="2">
    <source>
        <dbReference type="ARBA" id="ARBA00009441"/>
    </source>
</evidence>
<keyword evidence="6" id="KW-0067">ATP-binding</keyword>
<feature type="domain" description="RecF/RecN/SMC N-terminal" evidence="11">
    <location>
        <begin position="2"/>
        <end position="501"/>
    </location>
</feature>
<feature type="coiled-coil region" evidence="10">
    <location>
        <begin position="327"/>
        <end position="356"/>
    </location>
</feature>
<reference evidence="12 13" key="1">
    <citation type="journal article" date="2014" name="BMC Genomics">
        <title>A genomic perspective on a new bacterial genus and species from the Alcaligenaceae family, Basilea psittacipulmonis.</title>
        <authorList>
            <person name="Whiteson K.L."/>
            <person name="Hernandez D."/>
            <person name="Lazarevic V."/>
            <person name="Gaia N."/>
            <person name="Farinelli L."/>
            <person name="Francois P."/>
            <person name="Pilo P."/>
            <person name="Frey J."/>
            <person name="Schrenzel J."/>
        </authorList>
    </citation>
    <scope>NUCLEOTIDE SEQUENCE [LARGE SCALE GENOMIC DNA]</scope>
    <source>
        <strain evidence="12 13">DSM 24701</strain>
    </source>
</reference>